<dbReference type="Pfam" id="PF00440">
    <property type="entry name" value="TetR_N"/>
    <property type="match status" value="1"/>
</dbReference>
<dbReference type="PROSITE" id="PS50977">
    <property type="entry name" value="HTH_TETR_2"/>
    <property type="match status" value="1"/>
</dbReference>
<gene>
    <name evidence="4" type="ORF">SAMN04488109_3082</name>
</gene>
<dbReference type="GO" id="GO:0003677">
    <property type="term" value="F:DNA binding"/>
    <property type="evidence" value="ECO:0007669"/>
    <property type="project" value="UniProtKB-UniRule"/>
</dbReference>
<evidence type="ECO:0000256" key="2">
    <source>
        <dbReference type="PROSITE-ProRule" id="PRU00335"/>
    </source>
</evidence>
<evidence type="ECO:0000313" key="5">
    <source>
        <dbReference type="Proteomes" id="UP000184212"/>
    </source>
</evidence>
<dbReference type="SUPFAM" id="SSF46689">
    <property type="entry name" value="Homeodomain-like"/>
    <property type="match status" value="1"/>
</dbReference>
<dbReference type="InterPro" id="IPR009057">
    <property type="entry name" value="Homeodomain-like_sf"/>
</dbReference>
<evidence type="ECO:0000256" key="1">
    <source>
        <dbReference type="ARBA" id="ARBA00023125"/>
    </source>
</evidence>
<reference evidence="4 5" key="1">
    <citation type="submission" date="2016-11" db="EMBL/GenBank/DDBJ databases">
        <authorList>
            <person name="Jaros S."/>
            <person name="Januszkiewicz K."/>
            <person name="Wedrychowicz H."/>
        </authorList>
    </citation>
    <scope>NUCLEOTIDE SEQUENCE [LARGE SCALE GENOMIC DNA]</scope>
    <source>
        <strain evidence="4 5">DSM 24574</strain>
    </source>
</reference>
<proteinExistence type="predicted"/>
<feature type="DNA-binding region" description="H-T-H motif" evidence="2">
    <location>
        <begin position="27"/>
        <end position="46"/>
    </location>
</feature>
<evidence type="ECO:0000313" key="4">
    <source>
        <dbReference type="EMBL" id="SHH18946.1"/>
    </source>
</evidence>
<dbReference type="Proteomes" id="UP000184212">
    <property type="component" value="Unassembled WGS sequence"/>
</dbReference>
<protein>
    <submittedName>
        <fullName evidence="4">Transcriptional regulator, TetR family</fullName>
    </submittedName>
</protein>
<dbReference type="AlphaFoldDB" id="A0A1M5QYJ7"/>
<keyword evidence="5" id="KW-1185">Reference proteome</keyword>
<dbReference type="STRING" id="947013.SAMN04488109_3082"/>
<keyword evidence="1 2" id="KW-0238">DNA-binding</keyword>
<sequence>MDRSKNASAWTEEAYTLFAKEGADGIQIERLARILQLNKSGFYHYFGDLEGFFTALLHLHEQKADVFLEDLRHVKTIDPEYLHAVVRHKVPILFQVQLIQTKTPAFVNLASKIDAQEDLIVREVWTDYLGFHDNEDLAMQYFNLVRDMFYTRMSFQNLCYPFLHGLMTEAKVLMQQFVNSNLACEADG</sequence>
<evidence type="ECO:0000259" key="3">
    <source>
        <dbReference type="PROSITE" id="PS50977"/>
    </source>
</evidence>
<dbReference type="OrthoDB" id="1258954at2"/>
<dbReference type="InterPro" id="IPR001647">
    <property type="entry name" value="HTH_TetR"/>
</dbReference>
<dbReference type="Gene3D" id="1.10.357.10">
    <property type="entry name" value="Tetracycline Repressor, domain 2"/>
    <property type="match status" value="1"/>
</dbReference>
<name>A0A1M5QYJ7_9BACT</name>
<dbReference type="EMBL" id="FQWQ01000002">
    <property type="protein sequence ID" value="SHH18946.1"/>
    <property type="molecule type" value="Genomic_DNA"/>
</dbReference>
<dbReference type="RefSeq" id="WP_073135680.1">
    <property type="nucleotide sequence ID" value="NZ_FQWQ01000002.1"/>
</dbReference>
<feature type="domain" description="HTH tetR-type" evidence="3">
    <location>
        <begin position="4"/>
        <end position="64"/>
    </location>
</feature>
<accession>A0A1M5QYJ7</accession>
<organism evidence="4 5">
    <name type="scientific">Chryseolinea serpens</name>
    <dbReference type="NCBI Taxonomy" id="947013"/>
    <lineage>
        <taxon>Bacteria</taxon>
        <taxon>Pseudomonadati</taxon>
        <taxon>Bacteroidota</taxon>
        <taxon>Cytophagia</taxon>
        <taxon>Cytophagales</taxon>
        <taxon>Fulvivirgaceae</taxon>
        <taxon>Chryseolinea</taxon>
    </lineage>
</organism>